<proteinExistence type="predicted"/>
<feature type="region of interest" description="Disordered" evidence="1">
    <location>
        <begin position="84"/>
        <end position="131"/>
    </location>
</feature>
<dbReference type="RefSeq" id="WP_274353461.1">
    <property type="nucleotide sequence ID" value="NZ_JAQZSM010000019.1"/>
</dbReference>
<gene>
    <name evidence="3" type="ORF">PUT78_16945</name>
</gene>
<dbReference type="Proteomes" id="UP001431784">
    <property type="component" value="Unassembled WGS sequence"/>
</dbReference>
<keyword evidence="2" id="KW-0732">Signal</keyword>
<feature type="chain" id="PRO_5046351034" evidence="2">
    <location>
        <begin position="22"/>
        <end position="143"/>
    </location>
</feature>
<evidence type="ECO:0000256" key="2">
    <source>
        <dbReference type="SAM" id="SignalP"/>
    </source>
</evidence>
<comment type="caution">
    <text evidence="3">The sequence shown here is derived from an EMBL/GenBank/DDBJ whole genome shotgun (WGS) entry which is preliminary data.</text>
</comment>
<keyword evidence="4" id="KW-1185">Reference proteome</keyword>
<dbReference type="EMBL" id="JAQZSM010000019">
    <property type="protein sequence ID" value="MDD7972784.1"/>
    <property type="molecule type" value="Genomic_DNA"/>
</dbReference>
<sequence length="143" mass="15084">MTPKFAIPLIVALGTSTAVMAQEAPAEPDSGFGTTNVPFDWDDETRSAFFSDPETGGLLSDDEITENWANLTLEQQDIVLQHCDGIGTDDTGFDDAQEEPPVDGAAPATDDTFAEPDIGAPDDLGATGDDPDIAHLCSLIEDQ</sequence>
<protein>
    <submittedName>
        <fullName evidence="3">Uncharacterized protein</fullName>
    </submittedName>
</protein>
<feature type="signal peptide" evidence="2">
    <location>
        <begin position="1"/>
        <end position="21"/>
    </location>
</feature>
<accession>A0ABT5TCT5</accession>
<name>A0ABT5TCT5_9RHOB</name>
<reference evidence="3" key="1">
    <citation type="submission" date="2023-02" db="EMBL/GenBank/DDBJ databases">
        <title>Description of Roseinatronobacter alkalisoli sp. nov., an alkaliphilic bacerium isolated from soda soil.</title>
        <authorList>
            <person name="Wei W."/>
        </authorList>
    </citation>
    <scope>NUCLEOTIDE SEQUENCE</scope>
    <source>
        <strain evidence="3">HJB301</strain>
    </source>
</reference>
<organism evidence="3 4">
    <name type="scientific">Roseinatronobacter alkalisoli</name>
    <dbReference type="NCBI Taxonomy" id="3028235"/>
    <lineage>
        <taxon>Bacteria</taxon>
        <taxon>Pseudomonadati</taxon>
        <taxon>Pseudomonadota</taxon>
        <taxon>Alphaproteobacteria</taxon>
        <taxon>Rhodobacterales</taxon>
        <taxon>Paracoccaceae</taxon>
        <taxon>Roseinatronobacter</taxon>
    </lineage>
</organism>
<evidence type="ECO:0000313" key="3">
    <source>
        <dbReference type="EMBL" id="MDD7972784.1"/>
    </source>
</evidence>
<evidence type="ECO:0000256" key="1">
    <source>
        <dbReference type="SAM" id="MobiDB-lite"/>
    </source>
</evidence>
<evidence type="ECO:0000313" key="4">
    <source>
        <dbReference type="Proteomes" id="UP001431784"/>
    </source>
</evidence>
<feature type="compositionally biased region" description="Acidic residues" evidence="1">
    <location>
        <begin position="91"/>
        <end position="101"/>
    </location>
</feature>